<feature type="region of interest" description="Disordered" evidence="1">
    <location>
        <begin position="1"/>
        <end position="23"/>
    </location>
</feature>
<proteinExistence type="predicted"/>
<reference evidence="3" key="1">
    <citation type="submission" date="2016-01" db="EMBL/GenBank/DDBJ databases">
        <title>Draft genome of Chromobacterium sp. F49.</title>
        <authorList>
            <person name="Hong K.W."/>
        </authorList>
    </citation>
    <scope>NUCLEOTIDE SEQUENCE [LARGE SCALE GENOMIC DNA]</scope>
    <source>
        <strain evidence="3">CN3</strain>
    </source>
</reference>
<keyword evidence="3" id="KW-1185">Reference proteome</keyword>
<gene>
    <name evidence="2" type="ORF">AVT10_08725</name>
</gene>
<evidence type="ECO:0000313" key="3">
    <source>
        <dbReference type="Proteomes" id="UP000076609"/>
    </source>
</evidence>
<accession>A0ABR5Y8V7</accession>
<protein>
    <submittedName>
        <fullName evidence="2">Uncharacterized protein</fullName>
    </submittedName>
</protein>
<name>A0ABR5Y8V7_9SPHN</name>
<comment type="caution">
    <text evidence="2">The sequence shown here is derived from an EMBL/GenBank/DDBJ whole genome shotgun (WGS) entry which is preliminary data.</text>
</comment>
<sequence>MADAYDASAPARRASGSMSSLTPEQVAEVRAIVAEMLGQTLRGVNERILNASMAAIMALTTSTNRSAPR</sequence>
<evidence type="ECO:0000256" key="1">
    <source>
        <dbReference type="SAM" id="MobiDB-lite"/>
    </source>
</evidence>
<organism evidence="2 3">
    <name type="scientific">Sphingomonas hankookensis</name>
    <dbReference type="NCBI Taxonomy" id="563996"/>
    <lineage>
        <taxon>Bacteria</taxon>
        <taxon>Pseudomonadati</taxon>
        <taxon>Pseudomonadota</taxon>
        <taxon>Alphaproteobacteria</taxon>
        <taxon>Sphingomonadales</taxon>
        <taxon>Sphingomonadaceae</taxon>
        <taxon>Sphingomonas</taxon>
    </lineage>
</organism>
<dbReference type="EMBL" id="LQQO01000063">
    <property type="protein sequence ID" value="KZE08626.1"/>
    <property type="molecule type" value="Genomic_DNA"/>
</dbReference>
<evidence type="ECO:0000313" key="2">
    <source>
        <dbReference type="EMBL" id="KZE08626.1"/>
    </source>
</evidence>
<dbReference type="Proteomes" id="UP000076609">
    <property type="component" value="Unassembled WGS sequence"/>
</dbReference>